<dbReference type="InterPro" id="IPR053802">
    <property type="entry name" value="DUF6950"/>
</dbReference>
<dbReference type="Pfam" id="PF22262">
    <property type="entry name" value="DUF6950"/>
    <property type="match status" value="1"/>
</dbReference>
<evidence type="ECO:0000259" key="1">
    <source>
        <dbReference type="Pfam" id="PF22262"/>
    </source>
</evidence>
<accession>A0ABX7YVQ9</accession>
<protein>
    <recommendedName>
        <fullName evidence="1">DUF6950 domain-containing protein</fullName>
    </recommendedName>
</protein>
<gene>
    <name evidence="2" type="ORF">KDN34_02880</name>
</gene>
<evidence type="ECO:0000313" key="3">
    <source>
        <dbReference type="Proteomes" id="UP000679575"/>
    </source>
</evidence>
<dbReference type="RefSeq" id="WP_212595439.1">
    <property type="nucleotide sequence ID" value="NZ_CP073587.1"/>
</dbReference>
<organism evidence="2 3">
    <name type="scientific">Shewanella yunxiaonensis</name>
    <dbReference type="NCBI Taxonomy" id="2829809"/>
    <lineage>
        <taxon>Bacteria</taxon>
        <taxon>Pseudomonadati</taxon>
        <taxon>Pseudomonadota</taxon>
        <taxon>Gammaproteobacteria</taxon>
        <taxon>Alteromonadales</taxon>
        <taxon>Shewanellaceae</taxon>
        <taxon>Shewanella</taxon>
    </lineage>
</organism>
<feature type="domain" description="DUF6950" evidence="1">
    <location>
        <begin position="4"/>
        <end position="130"/>
    </location>
</feature>
<dbReference type="EMBL" id="CP073587">
    <property type="protein sequence ID" value="QUN06425.1"/>
    <property type="molecule type" value="Genomic_DNA"/>
</dbReference>
<keyword evidence="3" id="KW-1185">Reference proteome</keyword>
<name>A0ABX7YVQ9_9GAMM</name>
<proteinExistence type="predicted"/>
<reference evidence="2 3" key="1">
    <citation type="submission" date="2021-04" db="EMBL/GenBank/DDBJ databases">
        <title>Novel species identification of genus Shewanella.</title>
        <authorList>
            <person name="Liu G."/>
        </authorList>
    </citation>
    <scope>NUCLEOTIDE SEQUENCE [LARGE SCALE GENOMIC DNA]</scope>
    <source>
        <strain evidence="2 3">FJAT-54481</strain>
    </source>
</reference>
<dbReference type="Proteomes" id="UP000679575">
    <property type="component" value="Chromosome"/>
</dbReference>
<evidence type="ECO:0000313" key="2">
    <source>
        <dbReference type="EMBL" id="QUN06425.1"/>
    </source>
</evidence>
<sequence length="130" mass="14374">MMTFAEYITQNRGKPFKWGTHDCCLFVADWLLAKESDFGDIAAEFRGNYDSQLTAFKRLREQGFNDLQSVFNAKLGNSVPALQLRRGDVVLLATPAGDVMGLFGGNQCFALAESGVDAYSRAAIKMGWHV</sequence>